<evidence type="ECO:0000313" key="2">
    <source>
        <dbReference type="EnsemblPlants" id="Pp3c19_14760V3.1"/>
    </source>
</evidence>
<dbReference type="AlphaFoldDB" id="A0A2K1IYH3"/>
<name>A0A2K1IYH3_PHYPA</name>
<dbReference type="PaxDb" id="3218-PP1S20_197V6.1"/>
<evidence type="ECO:0000313" key="3">
    <source>
        <dbReference type="Proteomes" id="UP000006727"/>
    </source>
</evidence>
<organism evidence="1">
    <name type="scientific">Physcomitrium patens</name>
    <name type="common">Spreading-leaved earth moss</name>
    <name type="synonym">Physcomitrella patens</name>
    <dbReference type="NCBI Taxonomy" id="3218"/>
    <lineage>
        <taxon>Eukaryota</taxon>
        <taxon>Viridiplantae</taxon>
        <taxon>Streptophyta</taxon>
        <taxon>Embryophyta</taxon>
        <taxon>Bryophyta</taxon>
        <taxon>Bryophytina</taxon>
        <taxon>Bryopsida</taxon>
        <taxon>Funariidae</taxon>
        <taxon>Funariales</taxon>
        <taxon>Funariaceae</taxon>
        <taxon>Physcomitrium</taxon>
    </lineage>
</organism>
<dbReference type="RefSeq" id="XP_024403637.1">
    <property type="nucleotide sequence ID" value="XM_024547869.2"/>
</dbReference>
<gene>
    <name evidence="2" type="primary">LOC112295859</name>
    <name evidence="1" type="ORF">PHYPA_024138</name>
</gene>
<evidence type="ECO:0000313" key="1">
    <source>
        <dbReference type="EMBL" id="PNR34321.1"/>
    </source>
</evidence>
<accession>A0A2K1IYH3</accession>
<dbReference type="Gramene" id="Pp3c19_14760V3.2">
    <property type="protein sequence ID" value="Pp3c19_14760V3.2"/>
    <property type="gene ID" value="Pp3c19_14760"/>
</dbReference>
<reference evidence="1 3" key="1">
    <citation type="journal article" date="2008" name="Science">
        <title>The Physcomitrella genome reveals evolutionary insights into the conquest of land by plants.</title>
        <authorList>
            <person name="Rensing S."/>
            <person name="Lang D."/>
            <person name="Zimmer A."/>
            <person name="Terry A."/>
            <person name="Salamov A."/>
            <person name="Shapiro H."/>
            <person name="Nishiyama T."/>
            <person name="Perroud P.-F."/>
            <person name="Lindquist E."/>
            <person name="Kamisugi Y."/>
            <person name="Tanahashi T."/>
            <person name="Sakakibara K."/>
            <person name="Fujita T."/>
            <person name="Oishi K."/>
            <person name="Shin-I T."/>
            <person name="Kuroki Y."/>
            <person name="Toyoda A."/>
            <person name="Suzuki Y."/>
            <person name="Hashimoto A."/>
            <person name="Yamaguchi K."/>
            <person name="Sugano A."/>
            <person name="Kohara Y."/>
            <person name="Fujiyama A."/>
            <person name="Anterola A."/>
            <person name="Aoki S."/>
            <person name="Ashton N."/>
            <person name="Barbazuk W.B."/>
            <person name="Barker E."/>
            <person name="Bennetzen J."/>
            <person name="Bezanilla M."/>
            <person name="Blankenship R."/>
            <person name="Cho S.H."/>
            <person name="Dutcher S."/>
            <person name="Estelle M."/>
            <person name="Fawcett J.A."/>
            <person name="Gundlach H."/>
            <person name="Hanada K."/>
            <person name="Heyl A."/>
            <person name="Hicks K.A."/>
            <person name="Hugh J."/>
            <person name="Lohr M."/>
            <person name="Mayer K."/>
            <person name="Melkozernov A."/>
            <person name="Murata T."/>
            <person name="Nelson D."/>
            <person name="Pils B."/>
            <person name="Prigge M."/>
            <person name="Reiss B."/>
            <person name="Renner T."/>
            <person name="Rombauts S."/>
            <person name="Rushton P."/>
            <person name="Sanderfoot A."/>
            <person name="Schween G."/>
            <person name="Shiu S.-H."/>
            <person name="Stueber K."/>
            <person name="Theodoulou F.L."/>
            <person name="Tu H."/>
            <person name="Van de Peer Y."/>
            <person name="Verrier P.J."/>
            <person name="Waters E."/>
            <person name="Wood A."/>
            <person name="Yang L."/>
            <person name="Cove D."/>
            <person name="Cuming A."/>
            <person name="Hasebe M."/>
            <person name="Lucas S."/>
            <person name="Mishler D.B."/>
            <person name="Reski R."/>
            <person name="Grigoriev I."/>
            <person name="Quatrano R.S."/>
            <person name="Boore J.L."/>
        </authorList>
    </citation>
    <scope>NUCLEOTIDE SEQUENCE [LARGE SCALE GENOMIC DNA]</scope>
    <source>
        <strain evidence="2 3">cv. Gransden 2004</strain>
    </source>
</reference>
<dbReference type="EMBL" id="ABEU02000019">
    <property type="protein sequence ID" value="PNR34321.1"/>
    <property type="molecule type" value="Genomic_DNA"/>
</dbReference>
<protein>
    <submittedName>
        <fullName evidence="1 2">Uncharacterized protein</fullName>
    </submittedName>
</protein>
<dbReference type="Proteomes" id="UP000006727">
    <property type="component" value="Chromosome 19"/>
</dbReference>
<dbReference type="EnsemblPlants" id="Pp3c19_14760V3.1">
    <property type="protein sequence ID" value="Pp3c19_14760V3.1"/>
    <property type="gene ID" value="Pp3c19_14760"/>
</dbReference>
<reference evidence="2" key="3">
    <citation type="submission" date="2020-12" db="UniProtKB">
        <authorList>
            <consortium name="EnsemblPlants"/>
        </authorList>
    </citation>
    <scope>IDENTIFICATION</scope>
</reference>
<proteinExistence type="predicted"/>
<reference evidence="1 3" key="2">
    <citation type="journal article" date="2018" name="Plant J.">
        <title>The Physcomitrella patens chromosome-scale assembly reveals moss genome structure and evolution.</title>
        <authorList>
            <person name="Lang D."/>
            <person name="Ullrich K.K."/>
            <person name="Murat F."/>
            <person name="Fuchs J."/>
            <person name="Jenkins J."/>
            <person name="Haas F.B."/>
            <person name="Piednoel M."/>
            <person name="Gundlach H."/>
            <person name="Van Bel M."/>
            <person name="Meyberg R."/>
            <person name="Vives C."/>
            <person name="Morata J."/>
            <person name="Symeonidi A."/>
            <person name="Hiss M."/>
            <person name="Muchero W."/>
            <person name="Kamisugi Y."/>
            <person name="Saleh O."/>
            <person name="Blanc G."/>
            <person name="Decker E.L."/>
            <person name="van Gessel N."/>
            <person name="Grimwood J."/>
            <person name="Hayes R.D."/>
            <person name="Graham S.W."/>
            <person name="Gunter L.E."/>
            <person name="McDaniel S.F."/>
            <person name="Hoernstein S.N.W."/>
            <person name="Larsson A."/>
            <person name="Li F.W."/>
            <person name="Perroud P.F."/>
            <person name="Phillips J."/>
            <person name="Ranjan P."/>
            <person name="Rokshar D.S."/>
            <person name="Rothfels C.J."/>
            <person name="Schneider L."/>
            <person name="Shu S."/>
            <person name="Stevenson D.W."/>
            <person name="Thummler F."/>
            <person name="Tillich M."/>
            <person name="Villarreal Aguilar J.C."/>
            <person name="Widiez T."/>
            <person name="Wong G.K."/>
            <person name="Wymore A."/>
            <person name="Zhang Y."/>
            <person name="Zimmer A.D."/>
            <person name="Quatrano R.S."/>
            <person name="Mayer K.F.X."/>
            <person name="Goodstein D."/>
            <person name="Casacuberta J.M."/>
            <person name="Vandepoele K."/>
            <person name="Reski R."/>
            <person name="Cuming A.C."/>
            <person name="Tuskan G.A."/>
            <person name="Maumus F."/>
            <person name="Salse J."/>
            <person name="Schmutz J."/>
            <person name="Rensing S.A."/>
        </authorList>
    </citation>
    <scope>NUCLEOTIDE SEQUENCE [LARGE SCALE GENOMIC DNA]</scope>
    <source>
        <strain evidence="2 3">cv. Gransden 2004</strain>
    </source>
</reference>
<dbReference type="Gramene" id="Pp3c19_14760V3.1">
    <property type="protein sequence ID" value="Pp3c19_14760V3.1"/>
    <property type="gene ID" value="Pp3c19_14760"/>
</dbReference>
<sequence>MGRCQEGCRNVTLIELSCEMRRGSGLSVGFALVVASIPNSWRNLLSVPGLACVALLQVRREFLDLLTGSLVLLLLVVHLEHMWRGGEVMSRPLCVFLQ</sequence>
<keyword evidence="3" id="KW-1185">Reference proteome</keyword>
<dbReference type="GeneID" id="112295859"/>
<dbReference type="EnsemblPlants" id="Pp3c19_14760V3.2">
    <property type="protein sequence ID" value="Pp3c19_14760V3.2"/>
    <property type="gene ID" value="Pp3c19_14760"/>
</dbReference>